<proteinExistence type="predicted"/>
<evidence type="ECO:0000313" key="2">
    <source>
        <dbReference type="EMBL" id="AYV75171.1"/>
    </source>
</evidence>
<feature type="coiled-coil region" evidence="1">
    <location>
        <begin position="57"/>
        <end position="88"/>
    </location>
</feature>
<name>A0A3G4ZMA9_9VIRU</name>
<gene>
    <name evidence="2" type="ORF">Terrestrivirus1_45</name>
</gene>
<reference evidence="2" key="1">
    <citation type="submission" date="2018-10" db="EMBL/GenBank/DDBJ databases">
        <title>Hidden diversity of soil giant viruses.</title>
        <authorList>
            <person name="Schulz F."/>
            <person name="Alteio L."/>
            <person name="Goudeau D."/>
            <person name="Ryan E.M."/>
            <person name="Malmstrom R.R."/>
            <person name="Blanchard J."/>
            <person name="Woyke T."/>
        </authorList>
    </citation>
    <scope>NUCLEOTIDE SEQUENCE</scope>
    <source>
        <strain evidence="2">TEV1</strain>
    </source>
</reference>
<evidence type="ECO:0000256" key="1">
    <source>
        <dbReference type="SAM" id="Coils"/>
    </source>
</evidence>
<organism evidence="2">
    <name type="scientific">Terrestrivirus sp</name>
    <dbReference type="NCBI Taxonomy" id="2487775"/>
    <lineage>
        <taxon>Viruses</taxon>
        <taxon>Varidnaviria</taxon>
        <taxon>Bamfordvirae</taxon>
        <taxon>Nucleocytoviricota</taxon>
        <taxon>Megaviricetes</taxon>
        <taxon>Imitervirales</taxon>
        <taxon>Mimiviridae</taxon>
        <taxon>Klosneuvirinae</taxon>
    </lineage>
</organism>
<protein>
    <submittedName>
        <fullName evidence="2">Uncharacterized protein</fullName>
    </submittedName>
</protein>
<accession>A0A3G4ZMA9</accession>
<dbReference type="EMBL" id="MK071979">
    <property type="protein sequence ID" value="AYV75171.1"/>
    <property type="molecule type" value="Genomic_DNA"/>
</dbReference>
<keyword evidence="1" id="KW-0175">Coiled coil</keyword>
<sequence length="365" mass="43347">MSYSYTTPYATTYSQYSTQYNYKTGTMVYGTPVYQPSKPIETYHNYYDDYYERERKKKLAEQKVADDKKRIEEEKIRQQLEYEEKMRLYKIEQQRLFEEQRLWEMRCRTCQRTGKQKCSYCCDGRRQGTYMDDERTPCTNCTQYNKILTETYEINITEDDKITEMSKDTNLIRTRKEQLIKCNDCNDLECIQQAINNKSFKVYFDQYFLIHSICQSRSINLTHQGSYKNSTLKVDYPNYYQRFLGLIDAFKNSSDAWCIALPPDFDPTVRPLKIPFVNVDYALMPLDPYERYKNARGYANKREMVIEHCSCRKKITCVYKCNRCSNGIVTNKVEKQGLIKCTECNGSSYNKYSTCLDCNGTGYPK</sequence>